<gene>
    <name evidence="3" type="ORF">E4633_20030</name>
</gene>
<proteinExistence type="predicted"/>
<comment type="caution">
    <text evidence="3">The sequence shown here is derived from an EMBL/GenBank/DDBJ whole genome shotgun (WGS) entry which is preliminary data.</text>
</comment>
<dbReference type="AlphaFoldDB" id="A0A4S1CAE4"/>
<evidence type="ECO:0000313" key="4">
    <source>
        <dbReference type="Proteomes" id="UP000306416"/>
    </source>
</evidence>
<feature type="region of interest" description="Disordered" evidence="1">
    <location>
        <begin position="28"/>
        <end position="47"/>
    </location>
</feature>
<evidence type="ECO:0000256" key="1">
    <source>
        <dbReference type="SAM" id="MobiDB-lite"/>
    </source>
</evidence>
<reference evidence="3 4" key="1">
    <citation type="submission" date="2019-04" db="EMBL/GenBank/DDBJ databases">
        <title>Geobacter oryzae sp. nov., ferric-reducing bacteria isolated from paddy soil.</title>
        <authorList>
            <person name="Xu Z."/>
            <person name="Masuda Y."/>
            <person name="Itoh H."/>
            <person name="Senoo K."/>
        </authorList>
    </citation>
    <scope>NUCLEOTIDE SEQUENCE [LARGE SCALE GENOMIC DNA]</scope>
    <source>
        <strain evidence="3 4">Red111</strain>
    </source>
</reference>
<dbReference type="Proteomes" id="UP000306416">
    <property type="component" value="Unassembled WGS sequence"/>
</dbReference>
<feature type="signal peptide" evidence="2">
    <location>
        <begin position="1"/>
        <end position="29"/>
    </location>
</feature>
<evidence type="ECO:0008006" key="5">
    <source>
        <dbReference type="Google" id="ProtNLM"/>
    </source>
</evidence>
<feature type="chain" id="PRO_5020268557" description="Proline-rich region" evidence="2">
    <location>
        <begin position="30"/>
        <end position="175"/>
    </location>
</feature>
<sequence>MRNHRICTLLLPLFLVAASISSTVVTSHADSGGRGDRAVARSVGRSGGSVTYGGRGSYGSRGSYTRYVGPRHDSHFSGSVWIGPGWGYYDPFFYPYYYNYPAYPYYYSPPTVVAPQEPQEYISPDTQQEQEGGQYWYYCRKPQGYYPYVERCPGGWLKVVPDTTPPSQEQEDKEE</sequence>
<evidence type="ECO:0000256" key="2">
    <source>
        <dbReference type="SAM" id="SignalP"/>
    </source>
</evidence>
<keyword evidence="4" id="KW-1185">Reference proteome</keyword>
<organism evidence="3 4">
    <name type="scientific">Geomonas terrae</name>
    <dbReference type="NCBI Taxonomy" id="2562681"/>
    <lineage>
        <taxon>Bacteria</taxon>
        <taxon>Pseudomonadati</taxon>
        <taxon>Thermodesulfobacteriota</taxon>
        <taxon>Desulfuromonadia</taxon>
        <taxon>Geobacterales</taxon>
        <taxon>Geobacteraceae</taxon>
        <taxon>Geomonas</taxon>
    </lineage>
</organism>
<evidence type="ECO:0000313" key="3">
    <source>
        <dbReference type="EMBL" id="TGU70093.1"/>
    </source>
</evidence>
<dbReference type="RefSeq" id="WP_135873072.1">
    <property type="nucleotide sequence ID" value="NZ_SRSC01000006.1"/>
</dbReference>
<accession>A0A4S1CAE4</accession>
<name>A0A4S1CAE4_9BACT</name>
<dbReference type="EMBL" id="SRSC01000006">
    <property type="protein sequence ID" value="TGU70093.1"/>
    <property type="molecule type" value="Genomic_DNA"/>
</dbReference>
<protein>
    <recommendedName>
        <fullName evidence="5">Proline-rich region</fullName>
    </recommendedName>
</protein>
<keyword evidence="2" id="KW-0732">Signal</keyword>